<dbReference type="EMBL" id="SJPT01000001">
    <property type="protein sequence ID" value="TWU26413.1"/>
    <property type="molecule type" value="Genomic_DNA"/>
</dbReference>
<comment type="caution">
    <text evidence="7">The sequence shown here is derived from an EMBL/GenBank/DDBJ whole genome shotgun (WGS) entry which is preliminary data.</text>
</comment>
<evidence type="ECO:0000256" key="3">
    <source>
        <dbReference type="ARBA" id="ARBA00022989"/>
    </source>
</evidence>
<dbReference type="AlphaFoldDB" id="A0A5C6CN77"/>
<dbReference type="GO" id="GO:0016020">
    <property type="term" value="C:membrane"/>
    <property type="evidence" value="ECO:0007669"/>
    <property type="project" value="UniProtKB-SubCell"/>
</dbReference>
<dbReference type="RefSeq" id="WP_146592773.1">
    <property type="nucleotide sequence ID" value="NZ_SJPT01000001.1"/>
</dbReference>
<dbReference type="OrthoDB" id="268713at2"/>
<keyword evidence="3 6" id="KW-1133">Transmembrane helix</keyword>
<feature type="transmembrane region" description="Helical" evidence="6">
    <location>
        <begin position="100"/>
        <end position="123"/>
    </location>
</feature>
<feature type="region of interest" description="Disordered" evidence="5">
    <location>
        <begin position="198"/>
        <end position="242"/>
    </location>
</feature>
<comment type="subcellular location">
    <subcellularLocation>
        <location evidence="1">Membrane</location>
        <topology evidence="1">Multi-pass membrane protein</topology>
    </subcellularLocation>
</comment>
<gene>
    <name evidence="7" type="ORF">Pla52o_02660</name>
</gene>
<keyword evidence="8" id="KW-1185">Reference proteome</keyword>
<feature type="compositionally biased region" description="Polar residues" evidence="5">
    <location>
        <begin position="224"/>
        <end position="242"/>
    </location>
</feature>
<dbReference type="PANTHER" id="PTHR37306">
    <property type="entry name" value="COLICIN V PRODUCTION PROTEIN"/>
    <property type="match status" value="1"/>
</dbReference>
<dbReference type="Proteomes" id="UP000316304">
    <property type="component" value="Unassembled WGS sequence"/>
</dbReference>
<evidence type="ECO:0000256" key="1">
    <source>
        <dbReference type="ARBA" id="ARBA00004141"/>
    </source>
</evidence>
<name>A0A5C6CN77_9BACT</name>
<evidence type="ECO:0000256" key="2">
    <source>
        <dbReference type="ARBA" id="ARBA00022692"/>
    </source>
</evidence>
<feature type="transmembrane region" description="Helical" evidence="6">
    <location>
        <begin position="60"/>
        <end position="79"/>
    </location>
</feature>
<dbReference type="Pfam" id="PF02674">
    <property type="entry name" value="Colicin_V"/>
    <property type="match status" value="1"/>
</dbReference>
<feature type="transmembrane region" description="Helical" evidence="6">
    <location>
        <begin position="7"/>
        <end position="40"/>
    </location>
</feature>
<dbReference type="InterPro" id="IPR003825">
    <property type="entry name" value="Colicin-V_CvpA"/>
</dbReference>
<organism evidence="7 8">
    <name type="scientific">Novipirellula galeiformis</name>
    <dbReference type="NCBI Taxonomy" id="2528004"/>
    <lineage>
        <taxon>Bacteria</taxon>
        <taxon>Pseudomonadati</taxon>
        <taxon>Planctomycetota</taxon>
        <taxon>Planctomycetia</taxon>
        <taxon>Pirellulales</taxon>
        <taxon>Pirellulaceae</taxon>
        <taxon>Novipirellula</taxon>
    </lineage>
</organism>
<evidence type="ECO:0000256" key="4">
    <source>
        <dbReference type="ARBA" id="ARBA00023136"/>
    </source>
</evidence>
<evidence type="ECO:0000313" key="8">
    <source>
        <dbReference type="Proteomes" id="UP000316304"/>
    </source>
</evidence>
<reference evidence="7 8" key="1">
    <citation type="submission" date="2019-02" db="EMBL/GenBank/DDBJ databases">
        <title>Deep-cultivation of Planctomycetes and their phenomic and genomic characterization uncovers novel biology.</title>
        <authorList>
            <person name="Wiegand S."/>
            <person name="Jogler M."/>
            <person name="Boedeker C."/>
            <person name="Pinto D."/>
            <person name="Vollmers J."/>
            <person name="Rivas-Marin E."/>
            <person name="Kohn T."/>
            <person name="Peeters S.H."/>
            <person name="Heuer A."/>
            <person name="Rast P."/>
            <person name="Oberbeckmann S."/>
            <person name="Bunk B."/>
            <person name="Jeske O."/>
            <person name="Meyerdierks A."/>
            <person name="Storesund J.E."/>
            <person name="Kallscheuer N."/>
            <person name="Luecker S."/>
            <person name="Lage O.M."/>
            <person name="Pohl T."/>
            <person name="Merkel B.J."/>
            <person name="Hornburger P."/>
            <person name="Mueller R.-W."/>
            <person name="Bruemmer F."/>
            <person name="Labrenz M."/>
            <person name="Spormann A.M."/>
            <person name="Op Den Camp H."/>
            <person name="Overmann J."/>
            <person name="Amann R."/>
            <person name="Jetten M.S.M."/>
            <person name="Mascher T."/>
            <person name="Medema M.H."/>
            <person name="Devos D.P."/>
            <person name="Kaster A.-K."/>
            <person name="Ovreas L."/>
            <person name="Rohde M."/>
            <person name="Galperin M.Y."/>
            <person name="Jogler C."/>
        </authorList>
    </citation>
    <scope>NUCLEOTIDE SEQUENCE [LARGE SCALE GENOMIC DNA]</scope>
    <source>
        <strain evidence="7 8">Pla52o</strain>
    </source>
</reference>
<keyword evidence="2 6" id="KW-0812">Transmembrane</keyword>
<dbReference type="GO" id="GO:0009403">
    <property type="term" value="P:toxin biosynthetic process"/>
    <property type="evidence" value="ECO:0007669"/>
    <property type="project" value="InterPro"/>
</dbReference>
<dbReference type="PANTHER" id="PTHR37306:SF1">
    <property type="entry name" value="COLICIN V PRODUCTION PROTEIN"/>
    <property type="match status" value="1"/>
</dbReference>
<accession>A0A5C6CN77</accession>
<proteinExistence type="predicted"/>
<evidence type="ECO:0000256" key="5">
    <source>
        <dbReference type="SAM" id="MobiDB-lite"/>
    </source>
</evidence>
<keyword evidence="4 6" id="KW-0472">Membrane</keyword>
<evidence type="ECO:0000256" key="6">
    <source>
        <dbReference type="SAM" id="Phobius"/>
    </source>
</evidence>
<sequence length="242" mass="26929">MEIYDIMMLVVLIGALVFGAIKGFAWQLASIASIVVSYMVAYHYREPFSQSIHAEPPWNRFLAMLILYVGTSLVVWVAFRMVSGTIDRFKLREFDRQIGAMFGLAKGALYCILITLFAVTLFGENVREKIVGSKSGNYIASVLARSESVIPPEIQEVVQPYLDRFEKRFNSDDAQEMPAGFLEGVRESMTRDAANGVLPESLWDDGSGAPAGRAPLPVDPRGWNSGQSVPQQAQQPWNGFQR</sequence>
<evidence type="ECO:0000313" key="7">
    <source>
        <dbReference type="EMBL" id="TWU26413.1"/>
    </source>
</evidence>
<protein>
    <submittedName>
        <fullName evidence="7">Colicin V production protein</fullName>
    </submittedName>
</protein>